<dbReference type="EMBL" id="CP031769">
    <property type="protein sequence ID" value="AXR05360.1"/>
    <property type="molecule type" value="Genomic_DNA"/>
</dbReference>
<reference evidence="2 3" key="1">
    <citation type="submission" date="2018-08" db="EMBL/GenBank/DDBJ databases">
        <title>Salinimonas sediminis sp. nov., a piezophilic bacterium isolated from a deep-sea sediment sample from the New Britain Trench.</title>
        <authorList>
            <person name="Cao J."/>
        </authorList>
    </citation>
    <scope>NUCLEOTIDE SEQUENCE [LARGE SCALE GENOMIC DNA]</scope>
    <source>
        <strain evidence="2 3">N102</strain>
    </source>
</reference>
<gene>
    <name evidence="2" type="ORF">D0Y50_02640</name>
</gene>
<keyword evidence="1" id="KW-0472">Membrane</keyword>
<feature type="transmembrane region" description="Helical" evidence="1">
    <location>
        <begin position="31"/>
        <end position="64"/>
    </location>
</feature>
<evidence type="ECO:0000313" key="2">
    <source>
        <dbReference type="EMBL" id="AXR05360.1"/>
    </source>
</evidence>
<dbReference type="Proteomes" id="UP000262073">
    <property type="component" value="Chromosome"/>
</dbReference>
<sequence>MLWLLYSLVSALLAALCVVRRHALSNATEAVMAAFCFITLTGLLNILAVGVLPGLLLSLLYLGLSGYAVHLTRWPEWLAEHCIKE</sequence>
<accession>A0A346NIK3</accession>
<organism evidence="2 3">
    <name type="scientific">Salinimonas sediminis</name>
    <dbReference type="NCBI Taxonomy" id="2303538"/>
    <lineage>
        <taxon>Bacteria</taxon>
        <taxon>Pseudomonadati</taxon>
        <taxon>Pseudomonadota</taxon>
        <taxon>Gammaproteobacteria</taxon>
        <taxon>Alteromonadales</taxon>
        <taxon>Alteromonadaceae</taxon>
        <taxon>Alteromonas/Salinimonas group</taxon>
        <taxon>Salinimonas</taxon>
    </lineage>
</organism>
<protein>
    <submittedName>
        <fullName evidence="2">Uncharacterized protein</fullName>
    </submittedName>
</protein>
<name>A0A346NIK3_9ALTE</name>
<keyword evidence="3" id="KW-1185">Reference proteome</keyword>
<keyword evidence="1" id="KW-0812">Transmembrane</keyword>
<keyword evidence="1" id="KW-1133">Transmembrane helix</keyword>
<evidence type="ECO:0000313" key="3">
    <source>
        <dbReference type="Proteomes" id="UP000262073"/>
    </source>
</evidence>
<proteinExistence type="predicted"/>
<dbReference type="AlphaFoldDB" id="A0A346NIK3"/>
<evidence type="ECO:0000256" key="1">
    <source>
        <dbReference type="SAM" id="Phobius"/>
    </source>
</evidence>
<dbReference type="RefSeq" id="WP_117315349.1">
    <property type="nucleotide sequence ID" value="NZ_CP031769.1"/>
</dbReference>
<dbReference type="KEGG" id="salm:D0Y50_02640"/>